<keyword evidence="3" id="KW-1185">Reference proteome</keyword>
<sequence length="136" mass="15679">MGCGASTRVQDECSADLRGHTIQSYLDADICAKLLKEKENQEDQEDQEDQENQENQEPGTYVEIDYIESSQTFNSMLAEKADSFTTPPTARTHRRHLKKLNNFLAIIPPNESALRREVLNRRLDMLARRWQQPATK</sequence>
<reference evidence="2" key="1">
    <citation type="submission" date="2023-08" db="EMBL/GenBank/DDBJ databases">
        <authorList>
            <person name="Chen Y."/>
            <person name="Shah S."/>
            <person name="Dougan E. K."/>
            <person name="Thang M."/>
            <person name="Chan C."/>
        </authorList>
    </citation>
    <scope>NUCLEOTIDE SEQUENCE</scope>
</reference>
<protein>
    <submittedName>
        <fullName evidence="2">Uncharacterized protein</fullName>
    </submittedName>
</protein>
<feature type="region of interest" description="Disordered" evidence="1">
    <location>
        <begin position="37"/>
        <end position="59"/>
    </location>
</feature>
<organism evidence="2 3">
    <name type="scientific">Effrenium voratum</name>
    <dbReference type="NCBI Taxonomy" id="2562239"/>
    <lineage>
        <taxon>Eukaryota</taxon>
        <taxon>Sar</taxon>
        <taxon>Alveolata</taxon>
        <taxon>Dinophyceae</taxon>
        <taxon>Suessiales</taxon>
        <taxon>Symbiodiniaceae</taxon>
        <taxon>Effrenium</taxon>
    </lineage>
</organism>
<evidence type="ECO:0000256" key="1">
    <source>
        <dbReference type="SAM" id="MobiDB-lite"/>
    </source>
</evidence>
<evidence type="ECO:0000313" key="2">
    <source>
        <dbReference type="EMBL" id="CAJ1384231.1"/>
    </source>
</evidence>
<proteinExistence type="predicted"/>
<comment type="caution">
    <text evidence="2">The sequence shown here is derived from an EMBL/GenBank/DDBJ whole genome shotgun (WGS) entry which is preliminary data.</text>
</comment>
<name>A0AA36IAR0_9DINO</name>
<dbReference type="Proteomes" id="UP001178507">
    <property type="component" value="Unassembled WGS sequence"/>
</dbReference>
<dbReference type="AlphaFoldDB" id="A0AA36IAR0"/>
<accession>A0AA36IAR0</accession>
<evidence type="ECO:0000313" key="3">
    <source>
        <dbReference type="Proteomes" id="UP001178507"/>
    </source>
</evidence>
<dbReference type="EMBL" id="CAUJNA010001101">
    <property type="protein sequence ID" value="CAJ1384231.1"/>
    <property type="molecule type" value="Genomic_DNA"/>
</dbReference>
<gene>
    <name evidence="2" type="ORF">EVOR1521_LOCUS11138</name>
</gene>
<feature type="compositionally biased region" description="Acidic residues" evidence="1">
    <location>
        <begin position="42"/>
        <end position="54"/>
    </location>
</feature>